<gene>
    <name evidence="3" type="ORF">FGD71_031210</name>
</gene>
<dbReference type="AlphaFoldDB" id="A0A505DJ52"/>
<feature type="transmembrane region" description="Helical" evidence="2">
    <location>
        <begin position="134"/>
        <end position="154"/>
    </location>
</feature>
<keyword evidence="2" id="KW-0472">Membrane</keyword>
<dbReference type="RefSeq" id="WP_140935984.1">
    <property type="nucleotide sequence ID" value="NZ_QXMJ01000176.1"/>
</dbReference>
<keyword evidence="4" id="KW-1185">Reference proteome</keyword>
<evidence type="ECO:0000313" key="3">
    <source>
        <dbReference type="EMBL" id="TPQ18419.1"/>
    </source>
</evidence>
<evidence type="ECO:0000256" key="1">
    <source>
        <dbReference type="SAM" id="MobiDB-lite"/>
    </source>
</evidence>
<proteinExistence type="predicted"/>
<reference evidence="3 4" key="1">
    <citation type="submission" date="2019-06" db="EMBL/GenBank/DDBJ databases">
        <title>Streptomyces sporangiiformans sp. nov., a novel actinomycete isolated from soil in Mount Song.</title>
        <authorList>
            <person name="Han L."/>
        </authorList>
    </citation>
    <scope>NUCLEOTIDE SEQUENCE [LARGE SCALE GENOMIC DNA]</scope>
    <source>
        <strain evidence="3 4">NEAU-SSA 1</strain>
    </source>
</reference>
<dbReference type="EMBL" id="VCHX02000176">
    <property type="protein sequence ID" value="TPQ18419.1"/>
    <property type="molecule type" value="Genomic_DNA"/>
</dbReference>
<name>A0A505DJ52_9ACTN</name>
<organism evidence="3 4">
    <name type="scientific">Streptomyces sporangiiformans</name>
    <dbReference type="NCBI Taxonomy" id="2315329"/>
    <lineage>
        <taxon>Bacteria</taxon>
        <taxon>Bacillati</taxon>
        <taxon>Actinomycetota</taxon>
        <taxon>Actinomycetes</taxon>
        <taxon>Kitasatosporales</taxon>
        <taxon>Streptomycetaceae</taxon>
        <taxon>Streptomyces</taxon>
    </lineage>
</organism>
<sequence>MVTVNGVLWLLLLPAIAAIIGDGIATVTAEQKLTFFIGTVVVIGGAALVNALFSLAMGRALALVEGPKAARAFMSGGLLQFTSAATGMLAFGRWETWSDETTQLTVGGLATAWLAYSYGHFQQARAARHIAPKAWQWHAVTPAVGLLGVPVVAFEPDLDEYGAAGIALAIAQVVCGLAFPIVIGVVWLRYGAGLRRIVSSGGGRVPTGQGAHAGNITAGPHLPGQAPFAPPLPGQEPAGQTWPPQEPQGHAPQD</sequence>
<dbReference type="Proteomes" id="UP000317378">
    <property type="component" value="Unassembled WGS sequence"/>
</dbReference>
<feature type="transmembrane region" description="Helical" evidence="2">
    <location>
        <begin position="69"/>
        <end position="92"/>
    </location>
</feature>
<evidence type="ECO:0000256" key="2">
    <source>
        <dbReference type="SAM" id="Phobius"/>
    </source>
</evidence>
<feature type="transmembrane region" description="Helical" evidence="2">
    <location>
        <begin position="166"/>
        <end position="188"/>
    </location>
</feature>
<comment type="caution">
    <text evidence="3">The sequence shown here is derived from an EMBL/GenBank/DDBJ whole genome shotgun (WGS) entry which is preliminary data.</text>
</comment>
<feature type="transmembrane region" description="Helical" evidence="2">
    <location>
        <begin position="33"/>
        <end position="57"/>
    </location>
</feature>
<keyword evidence="2" id="KW-1133">Transmembrane helix</keyword>
<accession>A0A505DJ52</accession>
<evidence type="ECO:0000313" key="4">
    <source>
        <dbReference type="Proteomes" id="UP000317378"/>
    </source>
</evidence>
<feature type="region of interest" description="Disordered" evidence="1">
    <location>
        <begin position="203"/>
        <end position="254"/>
    </location>
</feature>
<keyword evidence="2" id="KW-0812">Transmembrane</keyword>
<feature type="transmembrane region" description="Helical" evidence="2">
    <location>
        <begin position="104"/>
        <end position="122"/>
    </location>
</feature>
<protein>
    <submittedName>
        <fullName evidence="3">Uncharacterized protein</fullName>
    </submittedName>
</protein>